<evidence type="ECO:0000256" key="2">
    <source>
        <dbReference type="ARBA" id="ARBA00023125"/>
    </source>
</evidence>
<evidence type="ECO:0000256" key="3">
    <source>
        <dbReference type="ARBA" id="ARBA00023163"/>
    </source>
</evidence>
<gene>
    <name evidence="5" type="ORF">MUN86_14150</name>
</gene>
<protein>
    <submittedName>
        <fullName evidence="5">Helix-turn-helix domain-containing protein</fullName>
    </submittedName>
</protein>
<dbReference type="InterPro" id="IPR009057">
    <property type="entry name" value="Homeodomain-like_sf"/>
</dbReference>
<dbReference type="InterPro" id="IPR018060">
    <property type="entry name" value="HTH_AraC"/>
</dbReference>
<proteinExistence type="predicted"/>
<dbReference type="Gene3D" id="1.10.10.60">
    <property type="entry name" value="Homeodomain-like"/>
    <property type="match status" value="1"/>
</dbReference>
<dbReference type="RefSeq" id="WP_245118662.1">
    <property type="nucleotide sequence ID" value="NZ_CP095061.1"/>
</dbReference>
<dbReference type="Pfam" id="PF12833">
    <property type="entry name" value="HTH_18"/>
    <property type="match status" value="1"/>
</dbReference>
<dbReference type="PROSITE" id="PS01124">
    <property type="entry name" value="HTH_ARAC_FAMILY_2"/>
    <property type="match status" value="1"/>
</dbReference>
<feature type="domain" description="HTH araC/xylS-type" evidence="4">
    <location>
        <begin position="192"/>
        <end position="301"/>
    </location>
</feature>
<evidence type="ECO:0000256" key="1">
    <source>
        <dbReference type="ARBA" id="ARBA00023015"/>
    </source>
</evidence>
<keyword evidence="2" id="KW-0238">DNA-binding</keyword>
<dbReference type="Proteomes" id="UP000830401">
    <property type="component" value="Chromosome"/>
</dbReference>
<accession>A0ABY4G1H0</accession>
<evidence type="ECO:0000313" key="6">
    <source>
        <dbReference type="Proteomes" id="UP000830401"/>
    </source>
</evidence>
<evidence type="ECO:0000259" key="4">
    <source>
        <dbReference type="PROSITE" id="PS01124"/>
    </source>
</evidence>
<dbReference type="SUPFAM" id="SSF46689">
    <property type="entry name" value="Homeodomain-like"/>
    <property type="match status" value="1"/>
</dbReference>
<organism evidence="5 6">
    <name type="scientific">Hymenobacter volaticus</name>
    <dbReference type="NCBI Taxonomy" id="2932254"/>
    <lineage>
        <taxon>Bacteria</taxon>
        <taxon>Pseudomonadati</taxon>
        <taxon>Bacteroidota</taxon>
        <taxon>Cytophagia</taxon>
        <taxon>Cytophagales</taxon>
        <taxon>Hymenobacteraceae</taxon>
        <taxon>Hymenobacter</taxon>
    </lineage>
</organism>
<dbReference type="PRINTS" id="PR00032">
    <property type="entry name" value="HTHARAC"/>
</dbReference>
<keyword evidence="6" id="KW-1185">Reference proteome</keyword>
<dbReference type="EMBL" id="CP095061">
    <property type="protein sequence ID" value="UOQ64709.1"/>
    <property type="molecule type" value="Genomic_DNA"/>
</dbReference>
<evidence type="ECO:0000313" key="5">
    <source>
        <dbReference type="EMBL" id="UOQ64709.1"/>
    </source>
</evidence>
<sequence length="301" mass="34701">MKSTESVERFYQVQGRPEASLVRQHEAIKSGHFKVYDIEQFCTTDLTYNRRDFYKISLLTGVYQFNYADRGVRIDRPALIFSNPMVPYSCEVVSEAQTGYLCLFTEDFLVINDRTTSLQDSPLFKIGNDPIFFPNEAQYAVLQQLFQQMLAEQNSTYSYKQDLLRNYVNLVIHEALKMQPQAPYYPHHDASSRIATLFAELLERQFPVDSPNYTLKLRTASDFAACLSVHVNHLNRAVRKLTGKTTTVHIAERIISEAKALLQHTDWSVSEIAYSLGFEYPTYFNNFFKKHTGLAPSDLRA</sequence>
<reference evidence="5" key="1">
    <citation type="submission" date="2022-04" db="EMBL/GenBank/DDBJ databases">
        <title>Hymenobacter sp. isolated from the air.</title>
        <authorList>
            <person name="Won M."/>
            <person name="Lee C.-M."/>
            <person name="Woen H.-Y."/>
            <person name="Kwon S.-W."/>
        </authorList>
    </citation>
    <scope>NUCLEOTIDE SEQUENCE</scope>
    <source>
        <strain evidence="5">5420S-77</strain>
    </source>
</reference>
<dbReference type="SMART" id="SM00342">
    <property type="entry name" value="HTH_ARAC"/>
    <property type="match status" value="1"/>
</dbReference>
<dbReference type="InterPro" id="IPR020449">
    <property type="entry name" value="Tscrpt_reg_AraC-type_HTH"/>
</dbReference>
<dbReference type="PANTHER" id="PTHR43280:SF32">
    <property type="entry name" value="TRANSCRIPTIONAL REGULATORY PROTEIN"/>
    <property type="match status" value="1"/>
</dbReference>
<keyword evidence="3" id="KW-0804">Transcription</keyword>
<keyword evidence="1" id="KW-0805">Transcription regulation</keyword>
<dbReference type="PANTHER" id="PTHR43280">
    <property type="entry name" value="ARAC-FAMILY TRANSCRIPTIONAL REGULATOR"/>
    <property type="match status" value="1"/>
</dbReference>
<name>A0ABY4G1H0_9BACT</name>